<name>A0A7Z9BX22_9CYAN</name>
<evidence type="ECO:0000313" key="3">
    <source>
        <dbReference type="Proteomes" id="UP000182190"/>
    </source>
</evidence>
<evidence type="ECO:0000313" key="2">
    <source>
        <dbReference type="EMBL" id="VXD24327.1"/>
    </source>
</evidence>
<dbReference type="Pfam" id="PF01850">
    <property type="entry name" value="PIN"/>
    <property type="match status" value="1"/>
</dbReference>
<dbReference type="AlphaFoldDB" id="A0A7Z9BX22"/>
<dbReference type="Proteomes" id="UP000182190">
    <property type="component" value="Unassembled WGS sequence"/>
</dbReference>
<feature type="domain" description="PIN" evidence="1">
    <location>
        <begin position="15"/>
        <end position="131"/>
    </location>
</feature>
<accession>A0A7Z9BX22</accession>
<dbReference type="Gene3D" id="3.40.50.1010">
    <property type="entry name" value="5'-nuclease"/>
    <property type="match status" value="1"/>
</dbReference>
<dbReference type="SUPFAM" id="SSF88723">
    <property type="entry name" value="PIN domain-like"/>
    <property type="match status" value="1"/>
</dbReference>
<protein>
    <recommendedName>
        <fullName evidence="1">PIN domain-containing protein</fullName>
    </recommendedName>
</protein>
<keyword evidence="3" id="KW-1185">Reference proteome</keyword>
<gene>
    <name evidence="2" type="ORF">PL9631_790062</name>
</gene>
<reference evidence="2" key="1">
    <citation type="submission" date="2019-10" db="EMBL/GenBank/DDBJ databases">
        <authorList>
            <consortium name="Genoscope - CEA"/>
            <person name="William W."/>
        </authorList>
    </citation>
    <scope>NUCLEOTIDE SEQUENCE [LARGE SCALE GENOMIC DNA]</scope>
    <source>
        <strain evidence="2">BBR_PRJEB10994</strain>
    </source>
</reference>
<dbReference type="CDD" id="cd09881">
    <property type="entry name" value="PIN_VapC4-5_FitB-like"/>
    <property type="match status" value="1"/>
</dbReference>
<dbReference type="InterPro" id="IPR002716">
    <property type="entry name" value="PIN_dom"/>
</dbReference>
<dbReference type="OrthoDB" id="574223at2"/>
<proteinExistence type="predicted"/>
<dbReference type="RefSeq" id="WP_083621892.1">
    <property type="nucleotide sequence ID" value="NZ_LR735018.1"/>
</dbReference>
<organism evidence="2 3">
    <name type="scientific">Planktothrix paucivesiculata PCC 9631</name>
    <dbReference type="NCBI Taxonomy" id="671071"/>
    <lineage>
        <taxon>Bacteria</taxon>
        <taxon>Bacillati</taxon>
        <taxon>Cyanobacteriota</taxon>
        <taxon>Cyanophyceae</taxon>
        <taxon>Oscillatoriophycideae</taxon>
        <taxon>Oscillatoriales</taxon>
        <taxon>Microcoleaceae</taxon>
        <taxon>Planktothrix</taxon>
    </lineage>
</organism>
<sequence>MSLWVLDTDHITLFENQHPVVIQRVMETDPDEITVTIITVEEQMKGWLNAIQQSSQSNRLIWGYKGLQDGLKFFQTIQVLDFDQDAYNCYIELVRQKVRIGTRDLRIAATVISKNGILVTRNRQDFERVPGLRFEDWSIENMGV</sequence>
<comment type="caution">
    <text evidence="2">The sequence shown here is derived from an EMBL/GenBank/DDBJ whole genome shotgun (WGS) entry which is preliminary data.</text>
</comment>
<dbReference type="InterPro" id="IPR029060">
    <property type="entry name" value="PIN-like_dom_sf"/>
</dbReference>
<evidence type="ECO:0000259" key="1">
    <source>
        <dbReference type="Pfam" id="PF01850"/>
    </source>
</evidence>
<dbReference type="EMBL" id="CZCS02000222">
    <property type="protein sequence ID" value="VXD24327.1"/>
    <property type="molecule type" value="Genomic_DNA"/>
</dbReference>